<comment type="caution">
    <text evidence="3">The sequence shown here is derived from an EMBL/GenBank/DDBJ whole genome shotgun (WGS) entry which is preliminary data.</text>
</comment>
<dbReference type="EMBL" id="JACOOJ010000011">
    <property type="protein sequence ID" value="MBC5632768.1"/>
    <property type="molecule type" value="Genomic_DNA"/>
</dbReference>
<dbReference type="InterPro" id="IPR032508">
    <property type="entry name" value="FecR_C"/>
</dbReference>
<dbReference type="InterPro" id="IPR006860">
    <property type="entry name" value="FecR"/>
</dbReference>
<evidence type="ECO:0000313" key="4">
    <source>
        <dbReference type="Proteomes" id="UP000651475"/>
    </source>
</evidence>
<gene>
    <name evidence="3" type="ORF">H8S65_08320</name>
</gene>
<reference evidence="3 4" key="1">
    <citation type="submission" date="2020-08" db="EMBL/GenBank/DDBJ databases">
        <title>Genome public.</title>
        <authorList>
            <person name="Liu C."/>
            <person name="Sun Q."/>
        </authorList>
    </citation>
    <scope>NUCLEOTIDE SEQUENCE [LARGE SCALE GENOMIC DNA]</scope>
    <source>
        <strain evidence="3 4">NSJ-79</strain>
    </source>
</reference>
<dbReference type="Gene3D" id="3.55.50.30">
    <property type="match status" value="1"/>
</dbReference>
<dbReference type="RefSeq" id="WP_186929525.1">
    <property type="nucleotide sequence ID" value="NZ_JACOOJ010000011.1"/>
</dbReference>
<protein>
    <submittedName>
        <fullName evidence="3">FecR family protein</fullName>
    </submittedName>
</protein>
<dbReference type="Gene3D" id="2.60.120.1440">
    <property type="match status" value="1"/>
</dbReference>
<dbReference type="PANTHER" id="PTHR30273">
    <property type="entry name" value="PERIPLASMIC SIGNAL SENSOR AND SIGMA FACTOR ACTIVATOR FECR-RELATED"/>
    <property type="match status" value="1"/>
</dbReference>
<feature type="domain" description="Protein FecR C-terminal" evidence="2">
    <location>
        <begin position="243"/>
        <end position="311"/>
    </location>
</feature>
<evidence type="ECO:0000259" key="1">
    <source>
        <dbReference type="Pfam" id="PF04773"/>
    </source>
</evidence>
<dbReference type="PIRSF" id="PIRSF018266">
    <property type="entry name" value="FecR"/>
    <property type="match status" value="1"/>
</dbReference>
<dbReference type="InterPro" id="IPR012373">
    <property type="entry name" value="Ferrdict_sens_TM"/>
</dbReference>
<accession>A0ABR7DQ16</accession>
<keyword evidence="4" id="KW-1185">Reference proteome</keyword>
<feature type="domain" description="FecR protein" evidence="1">
    <location>
        <begin position="104"/>
        <end position="199"/>
    </location>
</feature>
<evidence type="ECO:0000313" key="3">
    <source>
        <dbReference type="EMBL" id="MBC5632768.1"/>
    </source>
</evidence>
<sequence length="314" mass="35557">MDRKVLHRFFAGTASFEEEEAVCDWVDASDKNREELIRERKYFDVLLLHKAKNSSMAQSGRRFSLPFVIGESLKIAAAISVLVVSALYIYNNMAKPAPVLAMNKIVVPPGQRANLTLSDGTNVWLNACSELAYPASFTEESRSVSLKGEAYFDVSKDAEHPFIVQTNQCDIKVLGTKFNVQADESDCEFSAALLEGSIELTNKMNPGPSILLAPMQKAEWTGGKMVVDSIRNLDNYRWKEGLICFEDIRFADLMKRFEKTYDIRIVIRNKSLHDYKCSGKCRVSDGVDFILQVLQRSTRFTFSRNDDNTIIYIK</sequence>
<evidence type="ECO:0000259" key="2">
    <source>
        <dbReference type="Pfam" id="PF16344"/>
    </source>
</evidence>
<organism evidence="3 4">
    <name type="scientific">Parabacteroides hominis</name>
    <dbReference type="NCBI Taxonomy" id="2763057"/>
    <lineage>
        <taxon>Bacteria</taxon>
        <taxon>Pseudomonadati</taxon>
        <taxon>Bacteroidota</taxon>
        <taxon>Bacteroidia</taxon>
        <taxon>Bacteroidales</taxon>
        <taxon>Tannerellaceae</taxon>
        <taxon>Parabacteroides</taxon>
    </lineage>
</organism>
<proteinExistence type="predicted"/>
<name>A0ABR7DQ16_9BACT</name>
<dbReference type="Pfam" id="PF04773">
    <property type="entry name" value="FecR"/>
    <property type="match status" value="1"/>
</dbReference>
<dbReference type="Proteomes" id="UP000651475">
    <property type="component" value="Unassembled WGS sequence"/>
</dbReference>
<dbReference type="PANTHER" id="PTHR30273:SF2">
    <property type="entry name" value="PROTEIN FECR"/>
    <property type="match status" value="1"/>
</dbReference>
<dbReference type="Pfam" id="PF16344">
    <property type="entry name" value="FecR_C"/>
    <property type="match status" value="1"/>
</dbReference>